<dbReference type="EC" id="6.2.1.3" evidence="2"/>
<gene>
    <name evidence="2" type="ORF">AVDCRST_MAG07-2836</name>
</gene>
<feature type="compositionally biased region" description="Basic and acidic residues" evidence="1">
    <location>
        <begin position="507"/>
        <end position="544"/>
    </location>
</feature>
<feature type="compositionally biased region" description="Basic residues" evidence="1">
    <location>
        <begin position="152"/>
        <end position="184"/>
    </location>
</feature>
<sequence>ARAVADPRAYGPAHADHDDRRGPAPHRGAGAGAPRPGRRAQWAAVVLRRVRRGRRRAGAGAGRRRPEHRRPGRHLGAERPGVDAAAVRHRPHGPGARHGEPGLPHQRAGVRAQAVRLPVAGRRAVVQDQRLPGDGRRGARGLPAAGAGAVPRRSRLGRAARPRPRARRGRAAGPRGRAHPRRRDLHPVHEWNDRLPEGRDAVAPQHPQQRVVRRGDLPLHRAGQHLHPRALLPLLRHGDGQPGRHLARRGHGDPGARLRPRRHAARGRAGALHLAVRRADHVHRRAGARAVRVRPVVAAHRHHGRLAVPGGGHEAGHGRHAHGRGDDLLRHDRDLAGVDADHHGRPRRAPGVDDRAGPPARRGQGRRPRHRRDGPPWPDRRAVHPGLLGDARLLAGPGEDRRGRRRGRLDAHRRPGGDGRAGLPEHRRAVQGHGHPGGRERLPARARGVPLRPPGRAGRAGDRGARPALRRGAVRVGQGAARRAGDRGGGEGVLPRAAGALQGAALRDVRGRVPDDDHRQDPEVQDARADDRHAGADRRGPDGV</sequence>
<feature type="non-terminal residue" evidence="2">
    <location>
        <position position="1"/>
    </location>
</feature>
<feature type="compositionally biased region" description="Basic residues" evidence="1">
    <location>
        <begin position="48"/>
        <end position="73"/>
    </location>
</feature>
<feature type="compositionally biased region" description="Low complexity" evidence="1">
    <location>
        <begin position="140"/>
        <end position="151"/>
    </location>
</feature>
<keyword evidence="2" id="KW-0436">Ligase</keyword>
<dbReference type="GO" id="GO:0004467">
    <property type="term" value="F:long-chain fatty acid-CoA ligase activity"/>
    <property type="evidence" value="ECO:0007669"/>
    <property type="project" value="UniProtKB-EC"/>
</dbReference>
<feature type="compositionally biased region" description="Basic residues" evidence="1">
    <location>
        <begin position="363"/>
        <end position="372"/>
    </location>
</feature>
<feature type="region of interest" description="Disordered" evidence="1">
    <location>
        <begin position="1"/>
        <end position="111"/>
    </location>
</feature>
<accession>A0A6J4M441</accession>
<feature type="compositionally biased region" description="Low complexity" evidence="1">
    <location>
        <begin position="496"/>
        <end position="506"/>
    </location>
</feature>
<organism evidence="2">
    <name type="scientific">uncultured Frankineae bacterium</name>
    <dbReference type="NCBI Taxonomy" id="437475"/>
    <lineage>
        <taxon>Bacteria</taxon>
        <taxon>Bacillati</taxon>
        <taxon>Actinomycetota</taxon>
        <taxon>Actinomycetes</taxon>
        <taxon>Frankiales</taxon>
        <taxon>environmental samples</taxon>
    </lineage>
</organism>
<feature type="region of interest" description="Disordered" evidence="1">
    <location>
        <begin position="305"/>
        <end position="544"/>
    </location>
</feature>
<evidence type="ECO:0000313" key="2">
    <source>
        <dbReference type="EMBL" id="CAA9348388.1"/>
    </source>
</evidence>
<evidence type="ECO:0000256" key="1">
    <source>
        <dbReference type="SAM" id="MobiDB-lite"/>
    </source>
</evidence>
<dbReference type="AlphaFoldDB" id="A0A6J4M441"/>
<protein>
    <submittedName>
        <fullName evidence="2">Long-chain-fatty-acid--CoA ligase @ Long-chain fatty-acid-CoA ligase, Mycobacterial subgroup FadD35</fullName>
        <ecNumber evidence="2">6.2.1.3</ecNumber>
    </submittedName>
</protein>
<feature type="region of interest" description="Disordered" evidence="1">
    <location>
        <begin position="127"/>
        <end position="189"/>
    </location>
</feature>
<feature type="compositionally biased region" description="Low complexity" evidence="1">
    <location>
        <begin position="25"/>
        <end position="47"/>
    </location>
</feature>
<dbReference type="EMBL" id="CADCUB010000134">
    <property type="protein sequence ID" value="CAA9348388.1"/>
    <property type="molecule type" value="Genomic_DNA"/>
</dbReference>
<feature type="region of interest" description="Disordered" evidence="1">
    <location>
        <begin position="241"/>
        <end position="263"/>
    </location>
</feature>
<reference evidence="2" key="1">
    <citation type="submission" date="2020-02" db="EMBL/GenBank/DDBJ databases">
        <authorList>
            <person name="Meier V. D."/>
        </authorList>
    </citation>
    <scope>NUCLEOTIDE SEQUENCE</scope>
    <source>
        <strain evidence="2">AVDCRST_MAG07</strain>
    </source>
</reference>
<feature type="non-terminal residue" evidence="2">
    <location>
        <position position="544"/>
    </location>
</feature>
<feature type="compositionally biased region" description="Basic and acidic residues" evidence="1">
    <location>
        <begin position="398"/>
        <end position="428"/>
    </location>
</feature>
<feature type="compositionally biased region" description="Basic and acidic residues" evidence="1">
    <location>
        <begin position="323"/>
        <end position="343"/>
    </location>
</feature>
<feature type="compositionally biased region" description="Low complexity" evidence="1">
    <location>
        <begin position="445"/>
        <end position="457"/>
    </location>
</feature>
<proteinExistence type="predicted"/>
<name>A0A6J4M441_9ACTN</name>